<dbReference type="AlphaFoldDB" id="A0A9P4SIU1"/>
<evidence type="ECO:0000256" key="3">
    <source>
        <dbReference type="ARBA" id="ARBA00022989"/>
    </source>
</evidence>
<dbReference type="GO" id="GO:0055085">
    <property type="term" value="P:transmembrane transport"/>
    <property type="evidence" value="ECO:0007669"/>
    <property type="project" value="InterPro"/>
</dbReference>
<feature type="transmembrane region" description="Helical" evidence="6">
    <location>
        <begin position="580"/>
        <end position="599"/>
    </location>
</feature>
<evidence type="ECO:0000256" key="5">
    <source>
        <dbReference type="SAM" id="MobiDB-lite"/>
    </source>
</evidence>
<feature type="transmembrane region" description="Helical" evidence="6">
    <location>
        <begin position="541"/>
        <end position="559"/>
    </location>
</feature>
<comment type="subcellular location">
    <subcellularLocation>
        <location evidence="1">Membrane</location>
        <topology evidence="1">Multi-pass membrane protein</topology>
    </subcellularLocation>
</comment>
<dbReference type="PANTHER" id="PTHR31794">
    <property type="entry name" value="AUXIN EFFLUX TRANSPORTER FAMILY PROTEIN (EUROFUNG)"/>
    <property type="match status" value="1"/>
</dbReference>
<reference evidence="7" key="1">
    <citation type="journal article" date="2020" name="Stud. Mycol.">
        <title>101 Dothideomycetes genomes: a test case for predicting lifestyles and emergence of pathogens.</title>
        <authorList>
            <person name="Haridas S."/>
            <person name="Albert R."/>
            <person name="Binder M."/>
            <person name="Bloem J."/>
            <person name="Labutti K."/>
            <person name="Salamov A."/>
            <person name="Andreopoulos B."/>
            <person name="Baker S."/>
            <person name="Barry K."/>
            <person name="Bills G."/>
            <person name="Bluhm B."/>
            <person name="Cannon C."/>
            <person name="Castanera R."/>
            <person name="Culley D."/>
            <person name="Daum C."/>
            <person name="Ezra D."/>
            <person name="Gonzalez J."/>
            <person name="Henrissat B."/>
            <person name="Kuo A."/>
            <person name="Liang C."/>
            <person name="Lipzen A."/>
            <person name="Lutzoni F."/>
            <person name="Magnuson J."/>
            <person name="Mondo S."/>
            <person name="Nolan M."/>
            <person name="Ohm R."/>
            <person name="Pangilinan J."/>
            <person name="Park H.-J."/>
            <person name="Ramirez L."/>
            <person name="Alfaro M."/>
            <person name="Sun H."/>
            <person name="Tritt A."/>
            <person name="Yoshinaga Y."/>
            <person name="Zwiers L.-H."/>
            <person name="Turgeon B."/>
            <person name="Goodwin S."/>
            <person name="Spatafora J."/>
            <person name="Crous P."/>
            <person name="Grigoriev I."/>
        </authorList>
    </citation>
    <scope>NUCLEOTIDE SEQUENCE</scope>
    <source>
        <strain evidence="7">CBS 101060</strain>
    </source>
</reference>
<name>A0A9P4SIU1_9PEZI</name>
<accession>A0A9P4SIU1</accession>
<dbReference type="PANTHER" id="PTHR31794:SF2">
    <property type="entry name" value="AUXIN EFFLUX TRANSPORTER FAMILY PROTEIN (EUROFUNG)"/>
    <property type="match status" value="1"/>
</dbReference>
<evidence type="ECO:0000256" key="1">
    <source>
        <dbReference type="ARBA" id="ARBA00004141"/>
    </source>
</evidence>
<evidence type="ECO:0000256" key="2">
    <source>
        <dbReference type="ARBA" id="ARBA00022692"/>
    </source>
</evidence>
<dbReference type="GO" id="GO:0005783">
    <property type="term" value="C:endoplasmic reticulum"/>
    <property type="evidence" value="ECO:0007669"/>
    <property type="project" value="TreeGrafter"/>
</dbReference>
<comment type="caution">
    <text evidence="7">The sequence shown here is derived from an EMBL/GenBank/DDBJ whole genome shotgun (WGS) entry which is preliminary data.</text>
</comment>
<evidence type="ECO:0000313" key="7">
    <source>
        <dbReference type="EMBL" id="KAF2843473.1"/>
    </source>
</evidence>
<feature type="compositionally biased region" description="Polar residues" evidence="5">
    <location>
        <begin position="286"/>
        <end position="298"/>
    </location>
</feature>
<dbReference type="EMBL" id="MU006089">
    <property type="protein sequence ID" value="KAF2843473.1"/>
    <property type="molecule type" value="Genomic_DNA"/>
</dbReference>
<keyword evidence="2 6" id="KW-0812">Transmembrane</keyword>
<proteinExistence type="predicted"/>
<feature type="transmembrane region" description="Helical" evidence="6">
    <location>
        <begin position="505"/>
        <end position="529"/>
    </location>
</feature>
<keyword evidence="8" id="KW-1185">Reference proteome</keyword>
<dbReference type="GO" id="GO:0016020">
    <property type="term" value="C:membrane"/>
    <property type="evidence" value="ECO:0007669"/>
    <property type="project" value="UniProtKB-SubCell"/>
</dbReference>
<protein>
    <submittedName>
        <fullName evidence="7">Auxin efflux carrier</fullName>
    </submittedName>
</protein>
<feature type="transmembrane region" description="Helical" evidence="6">
    <location>
        <begin position="425"/>
        <end position="443"/>
    </location>
</feature>
<keyword evidence="3 6" id="KW-1133">Transmembrane helix</keyword>
<evidence type="ECO:0000256" key="6">
    <source>
        <dbReference type="SAM" id="Phobius"/>
    </source>
</evidence>
<dbReference type="InterPro" id="IPR004776">
    <property type="entry name" value="Mem_transp_PIN-like"/>
</dbReference>
<evidence type="ECO:0000313" key="8">
    <source>
        <dbReference type="Proteomes" id="UP000799429"/>
    </source>
</evidence>
<feature type="transmembrane region" description="Helical" evidence="6">
    <location>
        <begin position="53"/>
        <end position="78"/>
    </location>
</feature>
<feature type="transmembrane region" description="Helical" evidence="6">
    <location>
        <begin position="121"/>
        <end position="142"/>
    </location>
</feature>
<keyword evidence="4 6" id="KW-0472">Membrane</keyword>
<feature type="transmembrane region" description="Helical" evidence="6">
    <location>
        <begin position="90"/>
        <end position="109"/>
    </location>
</feature>
<feature type="region of interest" description="Disordered" evidence="5">
    <location>
        <begin position="259"/>
        <end position="318"/>
    </location>
</feature>
<dbReference type="OrthoDB" id="10267235at2759"/>
<feature type="transmembrane region" description="Helical" evidence="6">
    <location>
        <begin position="463"/>
        <end position="484"/>
    </location>
</feature>
<gene>
    <name evidence="7" type="ORF">M501DRAFT_994409</name>
</gene>
<sequence length="603" mass="66437">MAWSFFSTPTSYRLAQTSNFAFESTNLLAMTSDTSYLDGFRTKLAGHSSHPDFGHLVLLVFEAVLEVVCVSLPGYIVARQGMFDADAQKFLANLNVQLFTPCLIFTKLASQLTADKLVELAVIPFIFILQTAVSFMGSWLISKAFKFTKRQSNFVIAMGVFGNSNSLPISLVISLSKTLNGLHWDKIPGDNDDEVAARGILYLLIFQQLGQLVRWSWGYHVLLAPADSYKEEDEGRHSAVEQGRYGEDSGFHERQYLLDSDSDSDSSEGYTDINDNAVGQEPVKPQSDSDYESGSVTPVNKRKYASGSSKDGDSDNGLIVAPTNGNIIAKGPGSLANHNFRQDSAGHITSFPVPTPNPSEENLPSGLQGWWLRIKQTVVRFWSKCTNAIRNTSNKAFDALPTRVQKILSKIGHWLWRFLHGLWEFMNPPLWAMFAAIIVASIPPLQHLFFQPGTFINNSVTRAISQSGGVAVPLILVVLGANLARNTLPKDAQSGIEDPKVERNLLIASILSRMLIPTLLMSPFIAIIAKYVPVSILDDPIFVIVVFLLTGAPSALQLAQICQINNVYMGAMSRLLFQSYVVWILPSTLVLVMLALEVVEWAA</sequence>
<dbReference type="Proteomes" id="UP000799429">
    <property type="component" value="Unassembled WGS sequence"/>
</dbReference>
<evidence type="ECO:0000256" key="4">
    <source>
        <dbReference type="ARBA" id="ARBA00023136"/>
    </source>
</evidence>
<organism evidence="7 8">
    <name type="scientific">Patellaria atrata CBS 101060</name>
    <dbReference type="NCBI Taxonomy" id="1346257"/>
    <lineage>
        <taxon>Eukaryota</taxon>
        <taxon>Fungi</taxon>
        <taxon>Dikarya</taxon>
        <taxon>Ascomycota</taxon>
        <taxon>Pezizomycotina</taxon>
        <taxon>Dothideomycetes</taxon>
        <taxon>Dothideomycetes incertae sedis</taxon>
        <taxon>Patellariales</taxon>
        <taxon>Patellariaceae</taxon>
        <taxon>Patellaria</taxon>
    </lineage>
</organism>
<dbReference type="Pfam" id="PF03547">
    <property type="entry name" value="Mem_trans"/>
    <property type="match status" value="1"/>
</dbReference>